<evidence type="ECO:0000313" key="4">
    <source>
        <dbReference type="Proteomes" id="UP000284598"/>
    </source>
</evidence>
<dbReference type="EMBL" id="QSFO01000005">
    <property type="protein sequence ID" value="RHA55277.1"/>
    <property type="molecule type" value="Genomic_DNA"/>
</dbReference>
<evidence type="ECO:0000313" key="3">
    <source>
        <dbReference type="EMBL" id="RHF90777.1"/>
    </source>
</evidence>
<reference evidence="4 5" key="1">
    <citation type="submission" date="2018-08" db="EMBL/GenBank/DDBJ databases">
        <title>A genome reference for cultivated species of the human gut microbiota.</title>
        <authorList>
            <person name="Zou Y."/>
            <person name="Xue W."/>
            <person name="Luo G."/>
        </authorList>
    </citation>
    <scope>NUCLEOTIDE SEQUENCE [LARGE SCALE GENOMIC DNA]</scope>
    <source>
        <strain evidence="3 5">AM23-22</strain>
        <strain evidence="2 4">AM43-2</strain>
    </source>
</reference>
<protein>
    <submittedName>
        <fullName evidence="3">Uncharacterized protein</fullName>
    </submittedName>
</protein>
<name>A0A414RCL6_9FIRM</name>
<keyword evidence="1" id="KW-1133">Transmembrane helix</keyword>
<dbReference type="RefSeq" id="WP_118025161.1">
    <property type="nucleotide sequence ID" value="NZ_CATZTO010000007.1"/>
</dbReference>
<dbReference type="Proteomes" id="UP000286186">
    <property type="component" value="Unassembled WGS sequence"/>
</dbReference>
<dbReference type="Proteomes" id="UP000284598">
    <property type="component" value="Unassembled WGS sequence"/>
</dbReference>
<comment type="caution">
    <text evidence="3">The sequence shown here is derived from an EMBL/GenBank/DDBJ whole genome shotgun (WGS) entry which is preliminary data.</text>
</comment>
<evidence type="ECO:0000313" key="2">
    <source>
        <dbReference type="EMBL" id="RHA55277.1"/>
    </source>
</evidence>
<organism evidence="3 5">
    <name type="scientific">Eubacterium ventriosum</name>
    <dbReference type="NCBI Taxonomy" id="39496"/>
    <lineage>
        <taxon>Bacteria</taxon>
        <taxon>Bacillati</taxon>
        <taxon>Bacillota</taxon>
        <taxon>Clostridia</taxon>
        <taxon>Eubacteriales</taxon>
        <taxon>Eubacteriaceae</taxon>
        <taxon>Eubacterium</taxon>
    </lineage>
</organism>
<dbReference type="AlphaFoldDB" id="A0A414RCL6"/>
<feature type="transmembrane region" description="Helical" evidence="1">
    <location>
        <begin position="31"/>
        <end position="49"/>
    </location>
</feature>
<proteinExistence type="predicted"/>
<dbReference type="EMBL" id="QRHR01000001">
    <property type="protein sequence ID" value="RHF90777.1"/>
    <property type="molecule type" value="Genomic_DNA"/>
</dbReference>
<sequence length="149" mass="17969">MYIYMCLVIIILLSLIYLIVAKGIKNKKRIVLISTIAIILIGFMSVIFIKFSNNEEYIKINENNKEVSIKLKNHKEYYGHKFYRFSSFKSETEVIKELRSNHYNAYYDQETGKVRITYDNDIFEIQMEKKENLLFINRYNYIFFPRNNS</sequence>
<gene>
    <name evidence="3" type="ORF">DW652_00775</name>
    <name evidence="2" type="ORF">DW929_05905</name>
</gene>
<evidence type="ECO:0000313" key="5">
    <source>
        <dbReference type="Proteomes" id="UP000286186"/>
    </source>
</evidence>
<keyword evidence="1" id="KW-0472">Membrane</keyword>
<accession>A0A414RCL6</accession>
<evidence type="ECO:0000256" key="1">
    <source>
        <dbReference type="SAM" id="Phobius"/>
    </source>
</evidence>
<keyword evidence="1" id="KW-0812">Transmembrane</keyword>